<accession>J9FS22</accession>
<gene>
    <name evidence="1" type="ORF">EVA_19519</name>
</gene>
<dbReference type="EMBL" id="AMCI01007577">
    <property type="protein sequence ID" value="EJW92377.1"/>
    <property type="molecule type" value="Genomic_DNA"/>
</dbReference>
<name>J9FS22_9ZZZZ</name>
<sequence length="20" mass="2259">IGDNAAFYPLITIAYIFLQD</sequence>
<dbReference type="AlphaFoldDB" id="J9FS22"/>
<proteinExistence type="predicted"/>
<protein>
    <submittedName>
        <fullName evidence="1">Uncharacterized protein</fullName>
    </submittedName>
</protein>
<evidence type="ECO:0000313" key="1">
    <source>
        <dbReference type="EMBL" id="EJW92377.1"/>
    </source>
</evidence>
<reference evidence="1" key="1">
    <citation type="journal article" date="2012" name="PLoS ONE">
        <title>Gene sets for utilization of primary and secondary nutrition supplies in the distal gut of endangered iberian lynx.</title>
        <authorList>
            <person name="Alcaide M."/>
            <person name="Messina E."/>
            <person name="Richter M."/>
            <person name="Bargiela R."/>
            <person name="Peplies J."/>
            <person name="Huws S.A."/>
            <person name="Newbold C.J."/>
            <person name="Golyshin P.N."/>
            <person name="Simon M.A."/>
            <person name="Lopez G."/>
            <person name="Yakimov M.M."/>
            <person name="Ferrer M."/>
        </authorList>
    </citation>
    <scope>NUCLEOTIDE SEQUENCE</scope>
</reference>
<organism evidence="1">
    <name type="scientific">gut metagenome</name>
    <dbReference type="NCBI Taxonomy" id="749906"/>
    <lineage>
        <taxon>unclassified sequences</taxon>
        <taxon>metagenomes</taxon>
        <taxon>organismal metagenomes</taxon>
    </lineage>
</organism>
<comment type="caution">
    <text evidence="1">The sequence shown here is derived from an EMBL/GenBank/DDBJ whole genome shotgun (WGS) entry which is preliminary data.</text>
</comment>
<feature type="non-terminal residue" evidence="1">
    <location>
        <position position="1"/>
    </location>
</feature>